<gene>
    <name evidence="2" type="ORF">NCTC12026_00163</name>
</gene>
<dbReference type="Proteomes" id="UP000255129">
    <property type="component" value="Unassembled WGS sequence"/>
</dbReference>
<dbReference type="AlphaFoldDB" id="A0A379FZ05"/>
<feature type="signal peptide" evidence="1">
    <location>
        <begin position="1"/>
        <end position="27"/>
    </location>
</feature>
<evidence type="ECO:0000313" key="2">
    <source>
        <dbReference type="EMBL" id="SUC33842.1"/>
    </source>
</evidence>
<dbReference type="EMBL" id="UGUA01000001">
    <property type="protein sequence ID" value="SUC33842.1"/>
    <property type="molecule type" value="Genomic_DNA"/>
</dbReference>
<evidence type="ECO:0000256" key="1">
    <source>
        <dbReference type="SAM" id="SignalP"/>
    </source>
</evidence>
<keyword evidence="1" id="KW-0732">Signal</keyword>
<accession>A0A379FZ05</accession>
<reference evidence="2 3" key="1">
    <citation type="submission" date="2018-06" db="EMBL/GenBank/DDBJ databases">
        <authorList>
            <consortium name="Pathogen Informatics"/>
            <person name="Doyle S."/>
        </authorList>
    </citation>
    <scope>NUCLEOTIDE SEQUENCE [LARGE SCALE GENOMIC DNA]</scope>
    <source>
        <strain evidence="2 3">NCTC12026</strain>
    </source>
</reference>
<name>A0A379FZ05_9GAMM</name>
<organism evidence="2 3">
    <name type="scientific">Providencia rustigianii</name>
    <dbReference type="NCBI Taxonomy" id="158850"/>
    <lineage>
        <taxon>Bacteria</taxon>
        <taxon>Pseudomonadati</taxon>
        <taxon>Pseudomonadota</taxon>
        <taxon>Gammaproteobacteria</taxon>
        <taxon>Enterobacterales</taxon>
        <taxon>Morganellaceae</taxon>
        <taxon>Providencia</taxon>
    </lineage>
</organism>
<proteinExistence type="predicted"/>
<sequence length="154" mass="16830">MNKSFLVRSCVLAGGLFALCTSFSSLAAEKKTYTESLSKYQHTIVAGETLESLRAYKQGCPECVKVAQDIASMRQQYCADNQSNVDSVIAGDPVYAYLNGVRIVLTPQGGYSSPMYTSARQIVEANVDCVNSQDWIDRSQHVLTQTFNNGKPLG</sequence>
<feature type="chain" id="PRO_5016888111" evidence="1">
    <location>
        <begin position="28"/>
        <end position="154"/>
    </location>
</feature>
<evidence type="ECO:0000313" key="3">
    <source>
        <dbReference type="Proteomes" id="UP000255129"/>
    </source>
</evidence>
<protein>
    <submittedName>
        <fullName evidence="2">Uncharacterized protein</fullName>
    </submittedName>
</protein>